<gene>
    <name evidence="1" type="ORF">OMW55_00375</name>
</gene>
<dbReference type="Proteomes" id="UP001526246">
    <property type="component" value="Unassembled WGS sequence"/>
</dbReference>
<organism evidence="1 2">
    <name type="scientific">Sphingomonas arvum</name>
    <dbReference type="NCBI Taxonomy" id="2992113"/>
    <lineage>
        <taxon>Bacteria</taxon>
        <taxon>Pseudomonadati</taxon>
        <taxon>Pseudomonadota</taxon>
        <taxon>Alphaproteobacteria</taxon>
        <taxon>Sphingomonadales</taxon>
        <taxon>Sphingomonadaceae</taxon>
        <taxon>Sphingomonas</taxon>
    </lineage>
</organism>
<keyword evidence="2" id="KW-1185">Reference proteome</keyword>
<accession>A0ABT3JB16</accession>
<dbReference type="RefSeq" id="WP_264880025.1">
    <property type="nucleotide sequence ID" value="NZ_JAPDOB010000001.1"/>
</dbReference>
<sequence>MSNFPSLGDLGLKHDPAARGYHAVYREHEVNHCPGCGRTHWLIGRVSAECAFCTTALPLAEASTRHHNAPVVIQHRNRHNTDQAWAA</sequence>
<evidence type="ECO:0000313" key="2">
    <source>
        <dbReference type="Proteomes" id="UP001526246"/>
    </source>
</evidence>
<reference evidence="1 2" key="1">
    <citation type="submission" date="2022-10" db="EMBL/GenBank/DDBJ databases">
        <title>Sphingomonas sp.</title>
        <authorList>
            <person name="Jin C."/>
        </authorList>
    </citation>
    <scope>NUCLEOTIDE SEQUENCE [LARGE SCALE GENOMIC DNA]</scope>
    <source>
        <strain evidence="1 2">BN140010</strain>
    </source>
</reference>
<protein>
    <submittedName>
        <fullName evidence="1">Uncharacterized protein</fullName>
    </submittedName>
</protein>
<dbReference type="EMBL" id="JAPDOB010000001">
    <property type="protein sequence ID" value="MCW3796265.1"/>
    <property type="molecule type" value="Genomic_DNA"/>
</dbReference>
<name>A0ABT3JB16_9SPHN</name>
<comment type="caution">
    <text evidence="1">The sequence shown here is derived from an EMBL/GenBank/DDBJ whole genome shotgun (WGS) entry which is preliminary data.</text>
</comment>
<evidence type="ECO:0000313" key="1">
    <source>
        <dbReference type="EMBL" id="MCW3796265.1"/>
    </source>
</evidence>
<proteinExistence type="predicted"/>